<evidence type="ECO:0000313" key="8">
    <source>
        <dbReference type="Proteomes" id="UP000827092"/>
    </source>
</evidence>
<comment type="similarity">
    <text evidence="2">Belongs to the NELF-D family.</text>
</comment>
<dbReference type="PANTHER" id="PTHR12144">
    <property type="entry name" value="NEGATIVE ELONGATION FACTOR D"/>
    <property type="match status" value="1"/>
</dbReference>
<evidence type="ECO:0000256" key="4">
    <source>
        <dbReference type="ARBA" id="ARBA00023015"/>
    </source>
</evidence>
<dbReference type="GO" id="GO:0032021">
    <property type="term" value="C:NELF complex"/>
    <property type="evidence" value="ECO:0007669"/>
    <property type="project" value="TreeGrafter"/>
</dbReference>
<evidence type="ECO:0000313" key="7">
    <source>
        <dbReference type="EMBL" id="KAG8185241.1"/>
    </source>
</evidence>
<dbReference type="InterPro" id="IPR006942">
    <property type="entry name" value="TH1"/>
</dbReference>
<accession>A0AAV6ULV5</accession>
<sequence length="94" mass="11042">MPLRKTANLLAEWLIMADMNILEVQSIVEDHLRELIIRYFDPKKADSIFTEEGETPAWLTEKIEHHTWRSLIYKLAEKIKPGLPYAELHNQADL</sequence>
<keyword evidence="6" id="KW-0539">Nucleus</keyword>
<dbReference type="GO" id="GO:0034244">
    <property type="term" value="P:negative regulation of transcription elongation by RNA polymerase II"/>
    <property type="evidence" value="ECO:0007669"/>
    <property type="project" value="TreeGrafter"/>
</dbReference>
<protein>
    <submittedName>
        <fullName evidence="7">Uncharacterized protein</fullName>
    </submittedName>
</protein>
<keyword evidence="8" id="KW-1185">Reference proteome</keyword>
<dbReference type="Proteomes" id="UP000827092">
    <property type="component" value="Unassembled WGS sequence"/>
</dbReference>
<proteinExistence type="inferred from homology"/>
<evidence type="ECO:0000256" key="3">
    <source>
        <dbReference type="ARBA" id="ARBA00022491"/>
    </source>
</evidence>
<organism evidence="7 8">
    <name type="scientific">Oedothorax gibbosus</name>
    <dbReference type="NCBI Taxonomy" id="931172"/>
    <lineage>
        <taxon>Eukaryota</taxon>
        <taxon>Metazoa</taxon>
        <taxon>Ecdysozoa</taxon>
        <taxon>Arthropoda</taxon>
        <taxon>Chelicerata</taxon>
        <taxon>Arachnida</taxon>
        <taxon>Araneae</taxon>
        <taxon>Araneomorphae</taxon>
        <taxon>Entelegynae</taxon>
        <taxon>Araneoidea</taxon>
        <taxon>Linyphiidae</taxon>
        <taxon>Erigoninae</taxon>
        <taxon>Oedothorax</taxon>
    </lineage>
</organism>
<evidence type="ECO:0000256" key="1">
    <source>
        <dbReference type="ARBA" id="ARBA00004123"/>
    </source>
</evidence>
<gene>
    <name evidence="7" type="ORF">JTE90_002767</name>
</gene>
<dbReference type="EMBL" id="JAFNEN010000342">
    <property type="protein sequence ID" value="KAG8185241.1"/>
    <property type="molecule type" value="Genomic_DNA"/>
</dbReference>
<keyword evidence="5" id="KW-0804">Transcription</keyword>
<keyword evidence="4" id="KW-0805">Transcription regulation</keyword>
<evidence type="ECO:0000256" key="5">
    <source>
        <dbReference type="ARBA" id="ARBA00023163"/>
    </source>
</evidence>
<evidence type="ECO:0000256" key="2">
    <source>
        <dbReference type="ARBA" id="ARBA00005726"/>
    </source>
</evidence>
<dbReference type="GO" id="GO:0003723">
    <property type="term" value="F:RNA binding"/>
    <property type="evidence" value="ECO:0007669"/>
    <property type="project" value="TreeGrafter"/>
</dbReference>
<dbReference type="Pfam" id="PF04858">
    <property type="entry name" value="TH1"/>
    <property type="match status" value="1"/>
</dbReference>
<comment type="caution">
    <text evidence="7">The sequence shown here is derived from an EMBL/GenBank/DDBJ whole genome shotgun (WGS) entry which is preliminary data.</text>
</comment>
<keyword evidence="3" id="KW-0678">Repressor</keyword>
<dbReference type="PANTHER" id="PTHR12144:SF0">
    <property type="entry name" value="NEGATIVE ELONGATION FACTOR C_D"/>
    <property type="match status" value="1"/>
</dbReference>
<name>A0AAV6ULV5_9ARAC</name>
<reference evidence="7 8" key="1">
    <citation type="journal article" date="2022" name="Nat. Ecol. Evol.">
        <title>A masculinizing supergene underlies an exaggerated male reproductive morph in a spider.</title>
        <authorList>
            <person name="Hendrickx F."/>
            <person name="De Corte Z."/>
            <person name="Sonet G."/>
            <person name="Van Belleghem S.M."/>
            <person name="Kostlbacher S."/>
            <person name="Vangestel C."/>
        </authorList>
    </citation>
    <scope>NUCLEOTIDE SEQUENCE [LARGE SCALE GENOMIC DNA]</scope>
    <source>
        <strain evidence="7">W744_W776</strain>
    </source>
</reference>
<comment type="subcellular location">
    <subcellularLocation>
        <location evidence="1">Nucleus</location>
    </subcellularLocation>
</comment>
<evidence type="ECO:0000256" key="6">
    <source>
        <dbReference type="ARBA" id="ARBA00023242"/>
    </source>
</evidence>
<dbReference type="AlphaFoldDB" id="A0AAV6ULV5"/>